<name>A0A285RBK1_9BACL</name>
<evidence type="ECO:0000259" key="2">
    <source>
        <dbReference type="Pfam" id="PF04235"/>
    </source>
</evidence>
<dbReference type="InterPro" id="IPR052529">
    <property type="entry name" value="Bact_Transport_Assoc"/>
</dbReference>
<protein>
    <recommendedName>
        <fullName evidence="2">DUF418 domain-containing protein</fullName>
    </recommendedName>
</protein>
<feature type="transmembrane region" description="Helical" evidence="1">
    <location>
        <begin position="237"/>
        <end position="255"/>
    </location>
</feature>
<feature type="transmembrane region" description="Helical" evidence="1">
    <location>
        <begin position="12"/>
        <end position="31"/>
    </location>
</feature>
<organism evidence="3 4">
    <name type="scientific">Ureibacillus xyleni</name>
    <dbReference type="NCBI Taxonomy" id="614648"/>
    <lineage>
        <taxon>Bacteria</taxon>
        <taxon>Bacillati</taxon>
        <taxon>Bacillota</taxon>
        <taxon>Bacilli</taxon>
        <taxon>Bacillales</taxon>
        <taxon>Caryophanaceae</taxon>
        <taxon>Ureibacillus</taxon>
    </lineage>
</organism>
<dbReference type="Pfam" id="PF04235">
    <property type="entry name" value="DUF418"/>
    <property type="match status" value="1"/>
</dbReference>
<proteinExistence type="predicted"/>
<feature type="transmembrane region" description="Helical" evidence="1">
    <location>
        <begin position="51"/>
        <end position="70"/>
    </location>
</feature>
<reference evidence="4" key="1">
    <citation type="submission" date="2017-08" db="EMBL/GenBank/DDBJ databases">
        <authorList>
            <person name="Varghese N."/>
            <person name="Submissions S."/>
        </authorList>
    </citation>
    <scope>NUCLEOTIDE SEQUENCE [LARGE SCALE GENOMIC DNA]</scope>
    <source>
        <strain evidence="4">JC22</strain>
    </source>
</reference>
<feature type="transmembrane region" description="Helical" evidence="1">
    <location>
        <begin position="330"/>
        <end position="354"/>
    </location>
</feature>
<dbReference type="EMBL" id="OBMQ01000001">
    <property type="protein sequence ID" value="SOB91451.1"/>
    <property type="molecule type" value="Genomic_DNA"/>
</dbReference>
<evidence type="ECO:0000313" key="3">
    <source>
        <dbReference type="EMBL" id="SOB91451.1"/>
    </source>
</evidence>
<feature type="transmembrane region" description="Helical" evidence="1">
    <location>
        <begin position="305"/>
        <end position="324"/>
    </location>
</feature>
<feature type="transmembrane region" description="Helical" evidence="1">
    <location>
        <begin position="199"/>
        <end position="225"/>
    </location>
</feature>
<gene>
    <name evidence="3" type="ORF">SAMN05880501_101311</name>
</gene>
<feature type="transmembrane region" description="Helical" evidence="1">
    <location>
        <begin position="90"/>
        <end position="107"/>
    </location>
</feature>
<evidence type="ECO:0000313" key="4">
    <source>
        <dbReference type="Proteomes" id="UP000219636"/>
    </source>
</evidence>
<dbReference type="RefSeq" id="WP_097071885.1">
    <property type="nucleotide sequence ID" value="NZ_OBMQ01000001.1"/>
</dbReference>
<feature type="domain" description="DUF418" evidence="2">
    <location>
        <begin position="223"/>
        <end position="371"/>
    </location>
</feature>
<keyword evidence="4" id="KW-1185">Reference proteome</keyword>
<dbReference type="PANTHER" id="PTHR30590:SF2">
    <property type="entry name" value="INNER MEMBRANE PROTEIN"/>
    <property type="match status" value="1"/>
</dbReference>
<keyword evidence="1" id="KW-0472">Membrane</keyword>
<keyword evidence="1" id="KW-1133">Transmembrane helix</keyword>
<feature type="transmembrane region" description="Helical" evidence="1">
    <location>
        <begin position="135"/>
        <end position="154"/>
    </location>
</feature>
<feature type="transmembrane region" description="Helical" evidence="1">
    <location>
        <begin position="261"/>
        <end position="285"/>
    </location>
</feature>
<dbReference type="Proteomes" id="UP000219636">
    <property type="component" value="Unassembled WGS sequence"/>
</dbReference>
<keyword evidence="1" id="KW-0812">Transmembrane</keyword>
<sequence length="380" mass="43162">MESKRIPFIDGLRGFSLLGILLANLLIFQYGMFGKDYIETTSFWDDGAYKFVKIAAEGSSMPIFTFVFGYSFIQLVDSIRKRGRKSRWSIVRRSIGLIMLGFLHATYLWDGDILLFYGSIMIVLFPFINRKPKTLFIWAIVIFLLTLGLGYGQLDMTNQEEQEMKEYNELAANTYANGSYGEIYEFRNSIMPPGFEDPIFITILLIIAPFIYIPMFLFGMGVAKLGAFEKMKTERKWYVRGSVFVPIGLICKTVGLMKNDWAGIFSLGGSILLSIGYISLFALLYNTKILVRIRSIFENVGQLSLSNYILQTVICTFVFYGYGLGLFGQLGVAMGVLLGLVIFCLQCVLSSLYLKKFKRGPLEVLLRIWTNFSWNGKPKA</sequence>
<accession>A0A285RBK1</accession>
<evidence type="ECO:0000256" key="1">
    <source>
        <dbReference type="SAM" id="Phobius"/>
    </source>
</evidence>
<dbReference type="PANTHER" id="PTHR30590">
    <property type="entry name" value="INNER MEMBRANE PROTEIN"/>
    <property type="match status" value="1"/>
</dbReference>
<feature type="transmembrane region" description="Helical" evidence="1">
    <location>
        <begin position="113"/>
        <end position="128"/>
    </location>
</feature>
<dbReference type="OrthoDB" id="9807744at2"/>
<dbReference type="AlphaFoldDB" id="A0A285RBK1"/>
<dbReference type="InterPro" id="IPR007349">
    <property type="entry name" value="DUF418"/>
</dbReference>